<accession>A0A927M7Z6</accession>
<evidence type="ECO:0000313" key="1">
    <source>
        <dbReference type="EMBL" id="MBE1488585.1"/>
    </source>
</evidence>
<name>A0A927M7Z6_9ACTN</name>
<keyword evidence="2" id="KW-1185">Reference proteome</keyword>
<evidence type="ECO:0000313" key="2">
    <source>
        <dbReference type="Proteomes" id="UP000649753"/>
    </source>
</evidence>
<dbReference type="EMBL" id="JADBEB010000001">
    <property type="protein sequence ID" value="MBE1488585.1"/>
    <property type="molecule type" value="Genomic_DNA"/>
</dbReference>
<sequence length="90" mass="10170">MPYESPADFCAKFAIERGGRDAGFFDARSVLDRVTVVGETTDTARVEATWYTSGHDPESGYWDVFERAAFVLVKRVDGWHLNSEEDLGYE</sequence>
<comment type="caution">
    <text evidence="1">The sequence shown here is derived from an EMBL/GenBank/DDBJ whole genome shotgun (WGS) entry which is preliminary data.</text>
</comment>
<proteinExistence type="predicted"/>
<dbReference type="RefSeq" id="WP_192768217.1">
    <property type="nucleotide sequence ID" value="NZ_JADBEB010000001.1"/>
</dbReference>
<organism evidence="1 2">
    <name type="scientific">Plantactinospora soyae</name>
    <dbReference type="NCBI Taxonomy" id="1544732"/>
    <lineage>
        <taxon>Bacteria</taxon>
        <taxon>Bacillati</taxon>
        <taxon>Actinomycetota</taxon>
        <taxon>Actinomycetes</taxon>
        <taxon>Micromonosporales</taxon>
        <taxon>Micromonosporaceae</taxon>
        <taxon>Plantactinospora</taxon>
    </lineage>
</organism>
<gene>
    <name evidence="1" type="ORF">H4W31_004223</name>
</gene>
<reference evidence="1" key="1">
    <citation type="submission" date="2020-10" db="EMBL/GenBank/DDBJ databases">
        <title>Sequencing the genomes of 1000 actinobacteria strains.</title>
        <authorList>
            <person name="Klenk H.-P."/>
        </authorList>
    </citation>
    <scope>NUCLEOTIDE SEQUENCE</scope>
    <source>
        <strain evidence="1">DSM 46832</strain>
    </source>
</reference>
<dbReference type="AlphaFoldDB" id="A0A927M7Z6"/>
<dbReference type="Proteomes" id="UP000649753">
    <property type="component" value="Unassembled WGS sequence"/>
</dbReference>
<protein>
    <submittedName>
        <fullName evidence="1">Uncharacterized protein</fullName>
    </submittedName>
</protein>